<dbReference type="InterPro" id="IPR009267">
    <property type="entry name" value="NTP_transf_6"/>
</dbReference>
<dbReference type="AlphaFoldDB" id="A0A4Z1QT90"/>
<geneLocation type="plasmid" evidence="1 2">
    <name>pTiCFBP5507</name>
</geneLocation>
<protein>
    <submittedName>
        <fullName evidence="1">Nucleotidyltransferase family protein</fullName>
    </submittedName>
</protein>
<evidence type="ECO:0000313" key="2">
    <source>
        <dbReference type="Proteomes" id="UP000298735"/>
    </source>
</evidence>
<gene>
    <name evidence="1" type="ORF">CFBP5507_26705</name>
</gene>
<keyword evidence="1" id="KW-0614">Plasmid</keyword>
<dbReference type="Pfam" id="PF06042">
    <property type="entry name" value="NTP_transf_6"/>
    <property type="match status" value="1"/>
</dbReference>
<dbReference type="KEGG" id="asal:CFBP5507_26705"/>
<dbReference type="PANTHER" id="PTHR39166">
    <property type="entry name" value="BLL1166 PROTEIN"/>
    <property type="match status" value="1"/>
</dbReference>
<dbReference type="Proteomes" id="UP000298735">
    <property type="component" value="Plasmid pTiCFBP5507"/>
</dbReference>
<dbReference type="PANTHER" id="PTHR39166:SF1">
    <property type="entry name" value="BLL1166 PROTEIN"/>
    <property type="match status" value="1"/>
</dbReference>
<evidence type="ECO:0000313" key="1">
    <source>
        <dbReference type="EMBL" id="UYZ11362.1"/>
    </source>
</evidence>
<organism evidence="1 2">
    <name type="scientific">Agrobacterium salinitolerans</name>
    <dbReference type="NCBI Taxonomy" id="1183413"/>
    <lineage>
        <taxon>Bacteria</taxon>
        <taxon>Pseudomonadati</taxon>
        <taxon>Pseudomonadota</taxon>
        <taxon>Alphaproteobacteria</taxon>
        <taxon>Hyphomicrobiales</taxon>
        <taxon>Rhizobiaceae</taxon>
        <taxon>Rhizobium/Agrobacterium group</taxon>
        <taxon>Agrobacterium</taxon>
    </lineage>
</organism>
<dbReference type="RefSeq" id="WP_012654860.1">
    <property type="nucleotide sequence ID" value="NZ_CP109972.1"/>
</dbReference>
<dbReference type="OrthoDB" id="9805247at2"/>
<proteinExistence type="predicted"/>
<dbReference type="EMBL" id="CP109972">
    <property type="protein sequence ID" value="UYZ11362.1"/>
    <property type="molecule type" value="Genomic_DNA"/>
</dbReference>
<reference evidence="1" key="1">
    <citation type="submission" date="2022-10" db="EMBL/GenBank/DDBJ databases">
        <title>Complete genome sequence of Agrobacterium salinitolerans CFBP5507.</title>
        <authorList>
            <person name="Tchabashvili S."/>
            <person name="Yen H.-C."/>
            <person name="Haryono M."/>
            <person name="Lin Y.-C."/>
            <person name="Lai E.-M."/>
            <person name="Kuo C.-H."/>
        </authorList>
    </citation>
    <scope>NUCLEOTIDE SEQUENCE</scope>
    <source>
        <strain evidence="1">CFBP5507</strain>
        <plasmid evidence="1">pTiCFBP5507</plasmid>
    </source>
</reference>
<accession>A0A4Z1QT90</accession>
<sequence length="196" mass="21919">MDQLGELRSTVLASPLLRPIIDGWDKLALPDCWLVAGAIAQTVWNKTFDLPSTHGISDVDIVYFDPDDLTEKGEVDRAARIRAAFSHLPVWIDVKNEARVHTWYETKFGYQIAPYTSTAEAITTFPTTATAIGLKPTGGSLLLDAPFGTDDLMNGVVRPNKKQITREIYDAKTMRWITVWPNLSVVSWEDEEPLKS</sequence>
<name>A0A4Z1QT90_9HYPH</name>